<evidence type="ECO:0000256" key="1">
    <source>
        <dbReference type="ARBA" id="ARBA00004604"/>
    </source>
</evidence>
<dbReference type="SUPFAM" id="SSF54928">
    <property type="entry name" value="RNA-binding domain, RBD"/>
    <property type="match status" value="1"/>
</dbReference>
<dbReference type="InterPro" id="IPR012677">
    <property type="entry name" value="Nucleotide-bd_a/b_plait_sf"/>
</dbReference>
<evidence type="ECO:0000313" key="10">
    <source>
        <dbReference type="Ensembl" id="ENSTNIP00000005227.1"/>
    </source>
</evidence>
<dbReference type="GO" id="GO:0003723">
    <property type="term" value="F:RNA binding"/>
    <property type="evidence" value="ECO:0007669"/>
    <property type="project" value="UniProtKB-UniRule"/>
</dbReference>
<keyword evidence="11" id="KW-1185">Reference proteome</keyword>
<evidence type="ECO:0000256" key="4">
    <source>
        <dbReference type="ARBA" id="ARBA00023242"/>
    </source>
</evidence>
<dbReference type="InParanoid" id="H3CAF5"/>
<evidence type="ECO:0000256" key="8">
    <source>
        <dbReference type="PROSITE-ProRule" id="PRU00176"/>
    </source>
</evidence>
<evidence type="ECO:0000256" key="3">
    <source>
        <dbReference type="ARBA" id="ARBA00022884"/>
    </source>
</evidence>
<reference evidence="11" key="1">
    <citation type="journal article" date="2004" name="Nature">
        <title>Genome duplication in the teleost fish Tetraodon nigroviridis reveals the early vertebrate proto-karyotype.</title>
        <authorList>
            <person name="Jaillon O."/>
            <person name="Aury J.-M."/>
            <person name="Brunet F."/>
            <person name="Petit J.-L."/>
            <person name="Stange-Thomann N."/>
            <person name="Mauceli E."/>
            <person name="Bouneau L."/>
            <person name="Fischer C."/>
            <person name="Ozouf-Costaz C."/>
            <person name="Bernot A."/>
            <person name="Nicaud S."/>
            <person name="Jaffe D."/>
            <person name="Fisher S."/>
            <person name="Lutfalla G."/>
            <person name="Dossat C."/>
            <person name="Segurens B."/>
            <person name="Dasilva C."/>
            <person name="Salanoubat M."/>
            <person name="Levy M."/>
            <person name="Boudet N."/>
            <person name="Castellano S."/>
            <person name="Anthouard V."/>
            <person name="Jubin C."/>
            <person name="Castelli V."/>
            <person name="Katinka M."/>
            <person name="Vacherie B."/>
            <person name="Biemont C."/>
            <person name="Skalli Z."/>
            <person name="Cattolico L."/>
            <person name="Poulain J."/>
            <person name="De Berardinis V."/>
            <person name="Cruaud C."/>
            <person name="Duprat S."/>
            <person name="Brottier P."/>
            <person name="Coutanceau J.-P."/>
            <person name="Gouzy J."/>
            <person name="Parra G."/>
            <person name="Lardier G."/>
            <person name="Chapple C."/>
            <person name="McKernan K.J."/>
            <person name="McEwan P."/>
            <person name="Bosak S."/>
            <person name="Kellis M."/>
            <person name="Volff J.-N."/>
            <person name="Guigo R."/>
            <person name="Zody M.C."/>
            <person name="Mesirov J."/>
            <person name="Lindblad-Toh K."/>
            <person name="Birren B."/>
            <person name="Nusbaum C."/>
            <person name="Kahn D."/>
            <person name="Robinson-Rechavi M."/>
            <person name="Laudet V."/>
            <person name="Schachter V."/>
            <person name="Quetier F."/>
            <person name="Saurin W."/>
            <person name="Scarpelli C."/>
            <person name="Wincker P."/>
            <person name="Lander E.S."/>
            <person name="Weissenbach J."/>
            <person name="Roest Crollius H."/>
        </authorList>
    </citation>
    <scope>NUCLEOTIDE SEQUENCE [LARGE SCALE GENOMIC DNA]</scope>
</reference>
<evidence type="ECO:0000256" key="6">
    <source>
        <dbReference type="ARBA" id="ARBA00065066"/>
    </source>
</evidence>
<dbReference type="Gene3D" id="3.30.70.330">
    <property type="match status" value="1"/>
</dbReference>
<proteinExistence type="predicted"/>
<dbReference type="SMART" id="SM00360">
    <property type="entry name" value="RRM"/>
    <property type="match status" value="1"/>
</dbReference>
<dbReference type="CDD" id="cd12226">
    <property type="entry name" value="RRM_NOL8"/>
    <property type="match status" value="1"/>
</dbReference>
<evidence type="ECO:0000256" key="7">
    <source>
        <dbReference type="ARBA" id="ARBA00068539"/>
    </source>
</evidence>
<dbReference type="PANTHER" id="PTHR48029">
    <property type="entry name" value="NUCLEOLAR PROTEIN 8"/>
    <property type="match status" value="1"/>
</dbReference>
<reference evidence="10" key="3">
    <citation type="submission" date="2025-09" db="UniProtKB">
        <authorList>
            <consortium name="Ensembl"/>
        </authorList>
    </citation>
    <scope>IDENTIFICATION</scope>
</reference>
<comment type="subunit">
    <text evidence="6">Interacts with the GTP form of RRAGA, RRAGC and RRAGD. Interacts with NIP7. Interacts with DDX18; the interaction is RNA-dependent. Interacts with DDX47; the interaction is RNA-dependent.</text>
</comment>
<dbReference type="Proteomes" id="UP000007303">
    <property type="component" value="Unassembled WGS sequence"/>
</dbReference>
<organism evidence="10 11">
    <name type="scientific">Tetraodon nigroviridis</name>
    <name type="common">Spotted green pufferfish</name>
    <name type="synonym">Chelonodon nigroviridis</name>
    <dbReference type="NCBI Taxonomy" id="99883"/>
    <lineage>
        <taxon>Eukaryota</taxon>
        <taxon>Metazoa</taxon>
        <taxon>Chordata</taxon>
        <taxon>Craniata</taxon>
        <taxon>Vertebrata</taxon>
        <taxon>Euteleostomi</taxon>
        <taxon>Actinopterygii</taxon>
        <taxon>Neopterygii</taxon>
        <taxon>Teleostei</taxon>
        <taxon>Neoteleostei</taxon>
        <taxon>Acanthomorphata</taxon>
        <taxon>Eupercaria</taxon>
        <taxon>Tetraodontiformes</taxon>
        <taxon>Tetradontoidea</taxon>
        <taxon>Tetraodontidae</taxon>
        <taxon>Tetraodon</taxon>
    </lineage>
</organism>
<dbReference type="GO" id="GO:0005730">
    <property type="term" value="C:nucleolus"/>
    <property type="evidence" value="ECO:0007669"/>
    <property type="project" value="UniProtKB-SubCell"/>
</dbReference>
<protein>
    <recommendedName>
        <fullName evidence="7">Nucleolar protein 8</fullName>
    </recommendedName>
</protein>
<dbReference type="HOGENOM" id="CLU_079262_0_0_1"/>
<dbReference type="STRING" id="99883.ENSTNIP00000005227"/>
<comment type="subcellular location">
    <subcellularLocation>
        <location evidence="1">Nucleus</location>
        <location evidence="1">Nucleolus</location>
    </subcellularLocation>
</comment>
<dbReference type="AlphaFoldDB" id="H3CAF5"/>
<name>H3CAF5_TETNG</name>
<dbReference type="OMA" id="YSHNIHR"/>
<dbReference type="InterPro" id="IPR034138">
    <property type="entry name" value="NOP8_RRM"/>
</dbReference>
<dbReference type="Pfam" id="PF00076">
    <property type="entry name" value="RRM_1"/>
    <property type="match status" value="1"/>
</dbReference>
<keyword evidence="2" id="KW-0597">Phosphoprotein</keyword>
<dbReference type="PANTHER" id="PTHR48029:SF1">
    <property type="entry name" value="NUCLEOLAR PROTEIN 8"/>
    <property type="match status" value="1"/>
</dbReference>
<dbReference type="InterPro" id="IPR000504">
    <property type="entry name" value="RRM_dom"/>
</dbReference>
<reference evidence="10" key="2">
    <citation type="submission" date="2025-08" db="UniProtKB">
        <authorList>
            <consortium name="Ensembl"/>
        </authorList>
    </citation>
    <scope>IDENTIFICATION</scope>
</reference>
<keyword evidence="4" id="KW-0539">Nucleus</keyword>
<comment type="function">
    <text evidence="5">Plays an essential role in the survival of diffuse-type gastric cancer cells. Acts as a nucleolar anchoring protein for DDX47. May be involved in regulation of gene expression at the post-transcriptional level or in ribosome biogenesis in cancer cells.</text>
</comment>
<evidence type="ECO:0000313" key="11">
    <source>
        <dbReference type="Proteomes" id="UP000007303"/>
    </source>
</evidence>
<evidence type="ECO:0000259" key="9">
    <source>
        <dbReference type="PROSITE" id="PS50102"/>
    </source>
</evidence>
<accession>H3CAF5</accession>
<dbReference type="Ensembl" id="ENSTNIT00000005373.1">
    <property type="protein sequence ID" value="ENSTNIP00000005227.1"/>
    <property type="gene ID" value="ENSTNIG00000002673.1"/>
</dbReference>
<evidence type="ECO:0000256" key="2">
    <source>
        <dbReference type="ARBA" id="ARBA00022553"/>
    </source>
</evidence>
<dbReference type="GeneTree" id="ENSGT00390000004860"/>
<feature type="domain" description="RRM" evidence="9">
    <location>
        <begin position="8"/>
        <end position="89"/>
    </location>
</feature>
<dbReference type="PROSITE" id="PS50102">
    <property type="entry name" value="RRM"/>
    <property type="match status" value="1"/>
</dbReference>
<sequence>PPGRGAMQRLYVGGLGHTVTQKDLRDRFGKFGHVEDVELRIRKDAAGVPYKTFGYINISISDANLKKCLTVLNKSKWKGGTLRIEAAKESFLHRLAEERQAAAEQGPKQSAAEDKRQKMLDSLRGAGVENFTMRAAVPGTEVPGHKNWVVSKFGRVLPVLQLSQQKGIKVRSMKYDPSKYSHNIHRLDQSSQETATPVTHLTWELQGGDSDISRKRRGEFPPF</sequence>
<dbReference type="InterPro" id="IPR035979">
    <property type="entry name" value="RBD_domain_sf"/>
</dbReference>
<dbReference type="GO" id="GO:1902570">
    <property type="term" value="P:protein localization to nucleolus"/>
    <property type="evidence" value="ECO:0007669"/>
    <property type="project" value="TreeGrafter"/>
</dbReference>
<keyword evidence="3 8" id="KW-0694">RNA-binding</keyword>
<dbReference type="FunFam" id="3.30.70.330:FF:000346">
    <property type="entry name" value="Nucleolar protein 8"/>
    <property type="match status" value="1"/>
</dbReference>
<evidence type="ECO:0000256" key="5">
    <source>
        <dbReference type="ARBA" id="ARBA00054821"/>
    </source>
</evidence>